<dbReference type="InParanoid" id="A0A663F1C6"/>
<proteinExistence type="predicted"/>
<protein>
    <recommendedName>
        <fullName evidence="7">Ig-like domain-containing protein</fullName>
    </recommendedName>
</protein>
<dbReference type="InterPro" id="IPR007110">
    <property type="entry name" value="Ig-like_dom"/>
</dbReference>
<dbReference type="Pfam" id="PF07686">
    <property type="entry name" value="V-set"/>
    <property type="match status" value="1"/>
</dbReference>
<dbReference type="InterPro" id="IPR013106">
    <property type="entry name" value="Ig_V-set"/>
</dbReference>
<reference evidence="8" key="1">
    <citation type="submission" date="2025-08" db="UniProtKB">
        <authorList>
            <consortium name="Ensembl"/>
        </authorList>
    </citation>
    <scope>IDENTIFICATION</scope>
</reference>
<sequence>MPSLAFFNSSSKCCCLQTGQFHILPPNNPITGFIGEDVILPCQLSLTVFPRSITVQWVALQPFRTLKEISYNEAVKDSWLEERSWGGTELFLSQWSTGNLSLKLKNAQVPDKGKYICRVTAGQWHDQVAIELEVTGQCHLFFQSGVQGLVKRPTADGLVVGGNFKGEKRSLWLDMSCFIFCVQLLFQTFSLPHMLLELLEMMCSWTAGCQLLAFWQTFLWNGFFPDRQN</sequence>
<dbReference type="InterPro" id="IPR003599">
    <property type="entry name" value="Ig_sub"/>
</dbReference>
<dbReference type="Proteomes" id="UP000472275">
    <property type="component" value="Unassembled WGS sequence"/>
</dbReference>
<dbReference type="InterPro" id="IPR013783">
    <property type="entry name" value="Ig-like_fold"/>
</dbReference>
<dbReference type="PANTHER" id="PTHR24100:SF130">
    <property type="entry name" value="BUTYROPHILIN-LIKE PROTEIN 9"/>
    <property type="match status" value="1"/>
</dbReference>
<dbReference type="Gene3D" id="2.60.40.10">
    <property type="entry name" value="Immunoglobulins"/>
    <property type="match status" value="1"/>
</dbReference>
<dbReference type="SMART" id="SM00409">
    <property type="entry name" value="IG"/>
    <property type="match status" value="1"/>
</dbReference>
<dbReference type="FunFam" id="2.60.40.10:FF:000142">
    <property type="entry name" value="V-set domain-containing T-cell activation inhibitor 1"/>
    <property type="match status" value="1"/>
</dbReference>
<evidence type="ECO:0000256" key="3">
    <source>
        <dbReference type="ARBA" id="ARBA00023136"/>
    </source>
</evidence>
<evidence type="ECO:0000313" key="9">
    <source>
        <dbReference type="Proteomes" id="UP000472275"/>
    </source>
</evidence>
<comment type="subcellular location">
    <subcellularLocation>
        <location evidence="1">Membrane</location>
    </subcellularLocation>
</comment>
<dbReference type="GO" id="GO:0009897">
    <property type="term" value="C:external side of plasma membrane"/>
    <property type="evidence" value="ECO:0007669"/>
    <property type="project" value="TreeGrafter"/>
</dbReference>
<dbReference type="GO" id="GO:0005102">
    <property type="term" value="F:signaling receptor binding"/>
    <property type="evidence" value="ECO:0007669"/>
    <property type="project" value="TreeGrafter"/>
</dbReference>
<dbReference type="Ensembl" id="ENSACCT00020018427.1">
    <property type="protein sequence ID" value="ENSACCP00020017656.1"/>
    <property type="gene ID" value="ENSACCG00020012128.1"/>
</dbReference>
<dbReference type="PANTHER" id="PTHR24100">
    <property type="entry name" value="BUTYROPHILIN"/>
    <property type="match status" value="1"/>
</dbReference>
<dbReference type="GeneTree" id="ENSGT00990000210210"/>
<keyword evidence="6" id="KW-0393">Immunoglobulin domain</keyword>
<dbReference type="GO" id="GO:0001817">
    <property type="term" value="P:regulation of cytokine production"/>
    <property type="evidence" value="ECO:0007669"/>
    <property type="project" value="TreeGrafter"/>
</dbReference>
<dbReference type="GO" id="GO:0050852">
    <property type="term" value="P:T cell receptor signaling pathway"/>
    <property type="evidence" value="ECO:0007669"/>
    <property type="project" value="TreeGrafter"/>
</dbReference>
<dbReference type="SUPFAM" id="SSF48726">
    <property type="entry name" value="Immunoglobulin"/>
    <property type="match status" value="1"/>
</dbReference>
<keyword evidence="2" id="KW-0732">Signal</keyword>
<dbReference type="GO" id="GO:0050863">
    <property type="term" value="P:regulation of T cell activation"/>
    <property type="evidence" value="ECO:0007669"/>
    <property type="project" value="UniProtKB-ARBA"/>
</dbReference>
<evidence type="ECO:0000256" key="2">
    <source>
        <dbReference type="ARBA" id="ARBA00022729"/>
    </source>
</evidence>
<reference evidence="8" key="2">
    <citation type="submission" date="2025-09" db="UniProtKB">
        <authorList>
            <consortium name="Ensembl"/>
        </authorList>
    </citation>
    <scope>IDENTIFICATION</scope>
</reference>
<name>A0A663F1C6_AQUCH</name>
<dbReference type="GO" id="GO:1903037">
    <property type="term" value="P:regulation of leukocyte cell-cell adhesion"/>
    <property type="evidence" value="ECO:0007669"/>
    <property type="project" value="UniProtKB-ARBA"/>
</dbReference>
<keyword evidence="9" id="KW-1185">Reference proteome</keyword>
<evidence type="ECO:0000256" key="4">
    <source>
        <dbReference type="ARBA" id="ARBA00023157"/>
    </source>
</evidence>
<keyword evidence="4" id="KW-1015">Disulfide bond</keyword>
<dbReference type="AlphaFoldDB" id="A0A663F1C6"/>
<evidence type="ECO:0000259" key="7">
    <source>
        <dbReference type="PROSITE" id="PS50835"/>
    </source>
</evidence>
<evidence type="ECO:0000313" key="8">
    <source>
        <dbReference type="Ensembl" id="ENSACCP00020017656.1"/>
    </source>
</evidence>
<keyword evidence="5" id="KW-0325">Glycoprotein</keyword>
<dbReference type="InterPro" id="IPR036179">
    <property type="entry name" value="Ig-like_dom_sf"/>
</dbReference>
<dbReference type="PROSITE" id="PS50835">
    <property type="entry name" value="IG_LIKE"/>
    <property type="match status" value="1"/>
</dbReference>
<dbReference type="InterPro" id="IPR050504">
    <property type="entry name" value="IgSF_BTN/MOG"/>
</dbReference>
<keyword evidence="3" id="KW-0472">Membrane</keyword>
<evidence type="ECO:0000256" key="1">
    <source>
        <dbReference type="ARBA" id="ARBA00004370"/>
    </source>
</evidence>
<evidence type="ECO:0000256" key="5">
    <source>
        <dbReference type="ARBA" id="ARBA00023180"/>
    </source>
</evidence>
<feature type="domain" description="Ig-like" evidence="7">
    <location>
        <begin position="25"/>
        <end position="135"/>
    </location>
</feature>
<organism evidence="8 9">
    <name type="scientific">Aquila chrysaetos chrysaetos</name>
    <dbReference type="NCBI Taxonomy" id="223781"/>
    <lineage>
        <taxon>Eukaryota</taxon>
        <taxon>Metazoa</taxon>
        <taxon>Chordata</taxon>
        <taxon>Craniata</taxon>
        <taxon>Vertebrata</taxon>
        <taxon>Euteleostomi</taxon>
        <taxon>Archelosauria</taxon>
        <taxon>Archosauria</taxon>
        <taxon>Dinosauria</taxon>
        <taxon>Saurischia</taxon>
        <taxon>Theropoda</taxon>
        <taxon>Coelurosauria</taxon>
        <taxon>Aves</taxon>
        <taxon>Neognathae</taxon>
        <taxon>Neoaves</taxon>
        <taxon>Telluraves</taxon>
        <taxon>Accipitrimorphae</taxon>
        <taxon>Accipitriformes</taxon>
        <taxon>Accipitridae</taxon>
        <taxon>Accipitrinae</taxon>
        <taxon>Aquila</taxon>
    </lineage>
</organism>
<evidence type="ECO:0000256" key="6">
    <source>
        <dbReference type="ARBA" id="ARBA00023319"/>
    </source>
</evidence>
<accession>A0A663F1C6</accession>